<protein>
    <submittedName>
        <fullName evidence="6">C-type cytochrome domain-containing protein</fullName>
    </submittedName>
</protein>
<sequence>MDWELFIGRFHPLMVHLPIGIFILGYFFEVLLQLGYRYLIPSRKIIIVTYSVGLLAGLVAALTGWLLSFSDDYGIEPLNDHKQLGIATLVVMLLVIIYQIKAPADKNKFKLVISTIAIILTALTGHFGGNLTHGPNYLVEYGPELLKSNENTRLNSINGINPDSLQIYADIIQPLLNDKCVACHSTNNSKGGLALENYSSLFTDADHNKPILAGNPNDSELFKRVSLPTNHEKMMPPRGPGFGYTDIQILRYWIENGADSLTTFSSEKMSKELIALINRDYNMDFSPKPFYEKVKVDSLDAGLIAQLRSSEFRVNYLGERNFLLDLAFKGDSISKEQIELLNKVSNQITFLKLSNCNLSDNLIEDINEMKYLTRIDISKNKLSSSMVPLLIKSEYLESANLNETKIDNESLRNLLAKFNKLRVYVLNTKVTSEEISNLSQNYPDAGLISAFKFKEVVEAKSVFAQEENK</sequence>
<dbReference type="Proteomes" id="UP001610104">
    <property type="component" value="Unassembled WGS sequence"/>
</dbReference>
<organism evidence="6 7">
    <name type="scientific">Gaetbulibacter aquiaggeris</name>
    <dbReference type="NCBI Taxonomy" id="1735373"/>
    <lineage>
        <taxon>Bacteria</taxon>
        <taxon>Pseudomonadati</taxon>
        <taxon>Bacteroidota</taxon>
        <taxon>Flavobacteriia</taxon>
        <taxon>Flavobacteriales</taxon>
        <taxon>Flavobacteriaceae</taxon>
        <taxon>Gaetbulibacter</taxon>
    </lineage>
</organism>
<keyword evidence="4" id="KW-1133">Transmembrane helix</keyword>
<dbReference type="EMBL" id="JBAWKC010000001">
    <property type="protein sequence ID" value="MFH6767495.1"/>
    <property type="molecule type" value="Genomic_DNA"/>
</dbReference>
<evidence type="ECO:0000259" key="5">
    <source>
        <dbReference type="PROSITE" id="PS51007"/>
    </source>
</evidence>
<evidence type="ECO:0000313" key="7">
    <source>
        <dbReference type="Proteomes" id="UP001610104"/>
    </source>
</evidence>
<keyword evidence="2 3" id="KW-0408">Iron</keyword>
<feature type="transmembrane region" description="Helical" evidence="4">
    <location>
        <begin position="46"/>
        <end position="69"/>
    </location>
</feature>
<gene>
    <name evidence="6" type="ORF">V8G56_02010</name>
</gene>
<evidence type="ECO:0000256" key="3">
    <source>
        <dbReference type="PROSITE-ProRule" id="PRU00433"/>
    </source>
</evidence>
<dbReference type="SUPFAM" id="SSF52047">
    <property type="entry name" value="RNI-like"/>
    <property type="match status" value="1"/>
</dbReference>
<keyword evidence="4" id="KW-0812">Transmembrane</keyword>
<dbReference type="Pfam" id="PF07635">
    <property type="entry name" value="PSCyt1"/>
    <property type="match status" value="1"/>
</dbReference>
<feature type="domain" description="Cytochrome c" evidence="5">
    <location>
        <begin position="159"/>
        <end position="258"/>
    </location>
</feature>
<dbReference type="PANTHER" id="PTHR35889:SF3">
    <property type="entry name" value="F-BOX DOMAIN-CONTAINING PROTEIN"/>
    <property type="match status" value="1"/>
</dbReference>
<accession>A0ABW7MLI8</accession>
<dbReference type="InterPro" id="IPR019251">
    <property type="entry name" value="DUF2231_TM"/>
</dbReference>
<evidence type="ECO:0000313" key="6">
    <source>
        <dbReference type="EMBL" id="MFH6767495.1"/>
    </source>
</evidence>
<dbReference type="InterPro" id="IPR011429">
    <property type="entry name" value="Cyt_c_Planctomycete-type"/>
</dbReference>
<comment type="caution">
    <text evidence="6">The sequence shown here is derived from an EMBL/GenBank/DDBJ whole genome shotgun (WGS) entry which is preliminary data.</text>
</comment>
<proteinExistence type="predicted"/>
<dbReference type="Gene3D" id="3.80.10.10">
    <property type="entry name" value="Ribonuclease Inhibitor"/>
    <property type="match status" value="1"/>
</dbReference>
<dbReference type="InterPro" id="IPR032675">
    <property type="entry name" value="LRR_dom_sf"/>
</dbReference>
<evidence type="ECO:0000256" key="1">
    <source>
        <dbReference type="ARBA" id="ARBA00022723"/>
    </source>
</evidence>
<evidence type="ECO:0000256" key="4">
    <source>
        <dbReference type="SAM" id="Phobius"/>
    </source>
</evidence>
<keyword evidence="4" id="KW-0472">Membrane</keyword>
<keyword evidence="7" id="KW-1185">Reference proteome</keyword>
<feature type="transmembrane region" description="Helical" evidence="4">
    <location>
        <begin position="13"/>
        <end position="34"/>
    </location>
</feature>
<dbReference type="InterPro" id="IPR009056">
    <property type="entry name" value="Cyt_c-like_dom"/>
</dbReference>
<keyword evidence="3" id="KW-0349">Heme</keyword>
<dbReference type="Pfam" id="PF09990">
    <property type="entry name" value="DUF2231"/>
    <property type="match status" value="1"/>
</dbReference>
<feature type="transmembrane region" description="Helical" evidence="4">
    <location>
        <begin position="81"/>
        <end position="99"/>
    </location>
</feature>
<keyword evidence="1 3" id="KW-0479">Metal-binding</keyword>
<dbReference type="RefSeq" id="WP_395436793.1">
    <property type="nucleotide sequence ID" value="NZ_JBAWKC010000001.1"/>
</dbReference>
<reference evidence="6 7" key="1">
    <citation type="submission" date="2024-02" db="EMBL/GenBank/DDBJ databases">
        <title>A Gaetbulibacter species isolated from tidal flats and genomic insights of their niches.</title>
        <authorList>
            <person name="Ye Y."/>
        </authorList>
    </citation>
    <scope>NUCLEOTIDE SEQUENCE [LARGE SCALE GENOMIC DNA]</scope>
    <source>
        <strain evidence="6 7">KEM-8</strain>
    </source>
</reference>
<feature type="transmembrane region" description="Helical" evidence="4">
    <location>
        <begin position="111"/>
        <end position="129"/>
    </location>
</feature>
<evidence type="ECO:0000256" key="2">
    <source>
        <dbReference type="ARBA" id="ARBA00023004"/>
    </source>
</evidence>
<dbReference type="PANTHER" id="PTHR35889">
    <property type="entry name" value="CYCLOINULO-OLIGOSACCHARIDE FRUCTANOTRANSFERASE-RELATED"/>
    <property type="match status" value="1"/>
</dbReference>
<dbReference type="PROSITE" id="PS51007">
    <property type="entry name" value="CYTC"/>
    <property type="match status" value="1"/>
</dbReference>
<name>A0ABW7MLI8_9FLAO</name>